<dbReference type="Proteomes" id="UP001162501">
    <property type="component" value="Chromosome 31"/>
</dbReference>
<evidence type="ECO:0000313" key="2">
    <source>
        <dbReference type="Proteomes" id="UP001162501"/>
    </source>
</evidence>
<proteinExistence type="predicted"/>
<gene>
    <name evidence="1" type="ORF">MRATA1EN3_LOCUS19012</name>
</gene>
<sequence length="200" mass="21363">MPASSPPVPPNQLSAMESKDRKGTQQRGEAGEGADGLSQAKNRIEAALPSSECLGQCVYMGWDPTGHHAIESTWVRTEAARGLRARATRQKPEADAERREAREISAVPPRPTGLTMAQEPRLATSAPPGSQALLDTWLQNLYGFGECRASEPTWRANLRTPGLAGLSFQAKDSCSWSTPRPLQPGSDNGSCTLPSPTTGV</sequence>
<dbReference type="EMBL" id="OX596115">
    <property type="protein sequence ID" value="CAI9707799.1"/>
    <property type="molecule type" value="Genomic_DNA"/>
</dbReference>
<organism evidence="1 2">
    <name type="scientific">Rangifer tarandus platyrhynchus</name>
    <name type="common">Svalbard reindeer</name>
    <dbReference type="NCBI Taxonomy" id="3082113"/>
    <lineage>
        <taxon>Eukaryota</taxon>
        <taxon>Metazoa</taxon>
        <taxon>Chordata</taxon>
        <taxon>Craniata</taxon>
        <taxon>Vertebrata</taxon>
        <taxon>Euteleostomi</taxon>
        <taxon>Mammalia</taxon>
        <taxon>Eutheria</taxon>
        <taxon>Laurasiatheria</taxon>
        <taxon>Artiodactyla</taxon>
        <taxon>Ruminantia</taxon>
        <taxon>Pecora</taxon>
        <taxon>Cervidae</taxon>
        <taxon>Odocoileinae</taxon>
        <taxon>Rangifer</taxon>
    </lineage>
</organism>
<protein>
    <submittedName>
        <fullName evidence="1">Uncharacterized protein</fullName>
    </submittedName>
</protein>
<evidence type="ECO:0000313" key="1">
    <source>
        <dbReference type="EMBL" id="CAI9707799.1"/>
    </source>
</evidence>
<name>A0ACB0F567_RANTA</name>
<reference evidence="1" key="1">
    <citation type="submission" date="2023-05" db="EMBL/GenBank/DDBJ databases">
        <authorList>
            <consortium name="ELIXIR-Norway"/>
        </authorList>
    </citation>
    <scope>NUCLEOTIDE SEQUENCE</scope>
</reference>
<accession>A0ACB0F567</accession>